<keyword evidence="2" id="KW-1185">Reference proteome</keyword>
<protein>
    <submittedName>
        <fullName evidence="1">Uncharacterized protein</fullName>
    </submittedName>
</protein>
<accession>A0AC60QI44</accession>
<proteinExistence type="predicted"/>
<comment type="caution">
    <text evidence="1">The sequence shown here is derived from an EMBL/GenBank/DDBJ whole genome shotgun (WGS) entry which is preliminary data.</text>
</comment>
<evidence type="ECO:0000313" key="1">
    <source>
        <dbReference type="EMBL" id="KAG0433835.1"/>
    </source>
</evidence>
<organism evidence="1 2">
    <name type="scientific">Ixodes persulcatus</name>
    <name type="common">Taiga tick</name>
    <dbReference type="NCBI Taxonomy" id="34615"/>
    <lineage>
        <taxon>Eukaryota</taxon>
        <taxon>Metazoa</taxon>
        <taxon>Ecdysozoa</taxon>
        <taxon>Arthropoda</taxon>
        <taxon>Chelicerata</taxon>
        <taxon>Arachnida</taxon>
        <taxon>Acari</taxon>
        <taxon>Parasitiformes</taxon>
        <taxon>Ixodida</taxon>
        <taxon>Ixodoidea</taxon>
        <taxon>Ixodidae</taxon>
        <taxon>Ixodinae</taxon>
        <taxon>Ixodes</taxon>
    </lineage>
</organism>
<gene>
    <name evidence="1" type="ORF">HPB47_019548</name>
</gene>
<evidence type="ECO:0000313" key="2">
    <source>
        <dbReference type="Proteomes" id="UP000805193"/>
    </source>
</evidence>
<sequence>MAGASPSLQSSPPPRELTKWATVYSSTKPTEQHYTVILKPHNGFNLTSVRPSTLTEAVMQAANLTPTEIRETILKLRPTQNLAVINTFRPSAQEKLVQLQALRLQQENQPVSCYSPAPAHSCKGVIHGVPALTTQEELIAHLHSPGPRIITARMMGKSESVLITFEGTYIPYHILYHRAEYRCRPHRPRAPLCYACLRIGHRSEVCTLKNHIALCENCCADITTLGDEEHRCSPFCHNCSGDHPPTSNDCPARNQANAKVRQGAYHRRMRQRHEPTNQPDSPKPLPKVPATTPSQPSAGRPARDTPSMNQRPLTVNSSTRRPPPRNKPHVPTKDTRRSRSLSPTRGVSEPAPRTLPPPSPNPQPIYDRDSYRQALGRKCPNPASSQHPSNNSSNPTAPTLTPTTQHDSDMLKSLQTALQQLWSKLDRIEQKNIALRRELADLKTNQLSLQTLLRAQQKRKTQDQSSDTTKCRRESFSSTLSECNDD</sequence>
<dbReference type="EMBL" id="JABSTQ010009007">
    <property type="protein sequence ID" value="KAG0433835.1"/>
    <property type="molecule type" value="Genomic_DNA"/>
</dbReference>
<dbReference type="Proteomes" id="UP000805193">
    <property type="component" value="Unassembled WGS sequence"/>
</dbReference>
<name>A0AC60QI44_IXOPE</name>
<reference evidence="1 2" key="1">
    <citation type="journal article" date="2020" name="Cell">
        <title>Large-Scale Comparative Analyses of Tick Genomes Elucidate Their Genetic Diversity and Vector Capacities.</title>
        <authorList>
            <consortium name="Tick Genome and Microbiome Consortium (TIGMIC)"/>
            <person name="Jia N."/>
            <person name="Wang J."/>
            <person name="Shi W."/>
            <person name="Du L."/>
            <person name="Sun Y."/>
            <person name="Zhan W."/>
            <person name="Jiang J.F."/>
            <person name="Wang Q."/>
            <person name="Zhang B."/>
            <person name="Ji P."/>
            <person name="Bell-Sakyi L."/>
            <person name="Cui X.M."/>
            <person name="Yuan T.T."/>
            <person name="Jiang B.G."/>
            <person name="Yang W.F."/>
            <person name="Lam T.T."/>
            <person name="Chang Q.C."/>
            <person name="Ding S.J."/>
            <person name="Wang X.J."/>
            <person name="Zhu J.G."/>
            <person name="Ruan X.D."/>
            <person name="Zhao L."/>
            <person name="Wei J.T."/>
            <person name="Ye R.Z."/>
            <person name="Que T.C."/>
            <person name="Du C.H."/>
            <person name="Zhou Y.H."/>
            <person name="Cheng J.X."/>
            <person name="Dai P.F."/>
            <person name="Guo W.B."/>
            <person name="Han X.H."/>
            <person name="Huang E.J."/>
            <person name="Li L.F."/>
            <person name="Wei W."/>
            <person name="Gao Y.C."/>
            <person name="Liu J.Z."/>
            <person name="Shao H.Z."/>
            <person name="Wang X."/>
            <person name="Wang C.C."/>
            <person name="Yang T.C."/>
            <person name="Huo Q.B."/>
            <person name="Li W."/>
            <person name="Chen H.Y."/>
            <person name="Chen S.E."/>
            <person name="Zhou L.G."/>
            <person name="Ni X.B."/>
            <person name="Tian J.H."/>
            <person name="Sheng Y."/>
            <person name="Liu T."/>
            <person name="Pan Y.S."/>
            <person name="Xia L.Y."/>
            <person name="Li J."/>
            <person name="Zhao F."/>
            <person name="Cao W.C."/>
        </authorList>
    </citation>
    <scope>NUCLEOTIDE SEQUENCE [LARGE SCALE GENOMIC DNA]</scope>
    <source>
        <strain evidence="1">Iper-2018</strain>
    </source>
</reference>